<dbReference type="AlphaFoldDB" id="X1LR00"/>
<evidence type="ECO:0000313" key="1">
    <source>
        <dbReference type="EMBL" id="GAI21807.1"/>
    </source>
</evidence>
<protein>
    <submittedName>
        <fullName evidence="1">Uncharacterized protein</fullName>
    </submittedName>
</protein>
<dbReference type="EMBL" id="BARV01014671">
    <property type="protein sequence ID" value="GAI21807.1"/>
    <property type="molecule type" value="Genomic_DNA"/>
</dbReference>
<gene>
    <name evidence="1" type="ORF">S06H3_25481</name>
</gene>
<proteinExistence type="predicted"/>
<feature type="non-terminal residue" evidence="1">
    <location>
        <position position="1"/>
    </location>
</feature>
<accession>X1LR00</accession>
<name>X1LR00_9ZZZZ</name>
<comment type="caution">
    <text evidence="1">The sequence shown here is derived from an EMBL/GenBank/DDBJ whole genome shotgun (WGS) entry which is preliminary data.</text>
</comment>
<sequence length="53" mass="6639">RNKNYKQINVYKLYKNFQSACEKYRKDLLKLENESLREKFNIIYPNYGTTYMY</sequence>
<reference evidence="1" key="1">
    <citation type="journal article" date="2014" name="Front. Microbiol.">
        <title>High frequency of phylogenetically diverse reductive dehalogenase-homologous genes in deep subseafloor sedimentary metagenomes.</title>
        <authorList>
            <person name="Kawai M."/>
            <person name="Futagami T."/>
            <person name="Toyoda A."/>
            <person name="Takaki Y."/>
            <person name="Nishi S."/>
            <person name="Hori S."/>
            <person name="Arai W."/>
            <person name="Tsubouchi T."/>
            <person name="Morono Y."/>
            <person name="Uchiyama I."/>
            <person name="Ito T."/>
            <person name="Fujiyama A."/>
            <person name="Inagaki F."/>
            <person name="Takami H."/>
        </authorList>
    </citation>
    <scope>NUCLEOTIDE SEQUENCE</scope>
    <source>
        <strain evidence="1">Expedition CK06-06</strain>
    </source>
</reference>
<organism evidence="1">
    <name type="scientific">marine sediment metagenome</name>
    <dbReference type="NCBI Taxonomy" id="412755"/>
    <lineage>
        <taxon>unclassified sequences</taxon>
        <taxon>metagenomes</taxon>
        <taxon>ecological metagenomes</taxon>
    </lineage>
</organism>